<dbReference type="AlphaFoldDB" id="A0A8C6XPQ5"/>
<reference evidence="2" key="1">
    <citation type="submission" date="2025-08" db="UniProtKB">
        <authorList>
            <consortium name="Ensembl"/>
        </authorList>
    </citation>
    <scope>IDENTIFICATION</scope>
</reference>
<evidence type="ECO:0000313" key="2">
    <source>
        <dbReference type="Ensembl" id="ENSNNAP00000017858.1"/>
    </source>
</evidence>
<feature type="region of interest" description="Disordered" evidence="1">
    <location>
        <begin position="1"/>
        <end position="60"/>
    </location>
</feature>
<sequence length="95" mass="9707">AGPCKQRALLSPGRQLNPCLPRQPLPLPSLTGGKKGGDSVGKAYPQITSSSSSGFHRGGKGGVSNFFGGAGGRNGTMSIPSPPTPSFLLQAIWLF</sequence>
<name>A0A8C6XPQ5_NAJNA</name>
<keyword evidence="3" id="KW-1185">Reference proteome</keyword>
<evidence type="ECO:0000313" key="3">
    <source>
        <dbReference type="Proteomes" id="UP000694559"/>
    </source>
</evidence>
<organism evidence="2 3">
    <name type="scientific">Naja naja</name>
    <name type="common">Indian cobra</name>
    <dbReference type="NCBI Taxonomy" id="35670"/>
    <lineage>
        <taxon>Eukaryota</taxon>
        <taxon>Metazoa</taxon>
        <taxon>Chordata</taxon>
        <taxon>Craniata</taxon>
        <taxon>Vertebrata</taxon>
        <taxon>Euteleostomi</taxon>
        <taxon>Lepidosauria</taxon>
        <taxon>Squamata</taxon>
        <taxon>Bifurcata</taxon>
        <taxon>Unidentata</taxon>
        <taxon>Episquamata</taxon>
        <taxon>Toxicofera</taxon>
        <taxon>Serpentes</taxon>
        <taxon>Colubroidea</taxon>
        <taxon>Elapidae</taxon>
        <taxon>Elapinae</taxon>
        <taxon>Naja</taxon>
    </lineage>
</organism>
<protein>
    <submittedName>
        <fullName evidence="2">Uncharacterized protein</fullName>
    </submittedName>
</protein>
<proteinExistence type="predicted"/>
<evidence type="ECO:0000256" key="1">
    <source>
        <dbReference type="SAM" id="MobiDB-lite"/>
    </source>
</evidence>
<dbReference type="Proteomes" id="UP000694559">
    <property type="component" value="Unplaced"/>
</dbReference>
<dbReference type="Ensembl" id="ENSNNAT00000018749.1">
    <property type="protein sequence ID" value="ENSNNAP00000017858.1"/>
    <property type="gene ID" value="ENSNNAG00000011946.1"/>
</dbReference>
<accession>A0A8C6XPQ5</accession>
<reference evidence="2" key="2">
    <citation type="submission" date="2025-09" db="UniProtKB">
        <authorList>
            <consortium name="Ensembl"/>
        </authorList>
    </citation>
    <scope>IDENTIFICATION</scope>
</reference>